<protein>
    <recommendedName>
        <fullName evidence="2">Barstar (barnase inhibitor) domain-containing protein</fullName>
    </recommendedName>
</protein>
<dbReference type="Gene3D" id="3.30.370.10">
    <property type="entry name" value="Barstar-like"/>
    <property type="match status" value="1"/>
</dbReference>
<dbReference type="SUPFAM" id="SSF52038">
    <property type="entry name" value="Barstar-related"/>
    <property type="match status" value="1"/>
</dbReference>
<name>A0A2N7VHD0_9BURK</name>
<dbReference type="Proteomes" id="UP000235616">
    <property type="component" value="Unassembled WGS sequence"/>
</dbReference>
<feature type="domain" description="Barstar (barnase inhibitor)" evidence="2">
    <location>
        <begin position="2"/>
        <end position="50"/>
    </location>
</feature>
<dbReference type="OrthoDB" id="7575400at2"/>
<sequence>MTKVFVDTTEITDWPSFHRVFAQIFCFPAFYGNNMDALIDCLSYLDEPEAAMTRSGLRYN</sequence>
<keyword evidence="4" id="KW-1185">Reference proteome</keyword>
<reference evidence="3 4" key="1">
    <citation type="submission" date="2018-01" db="EMBL/GenBank/DDBJ databases">
        <title>Whole genome analyses suggest that Burkholderia sensu lato contains two further novel genera in the rhizoxinica-symbiotica group Mycetohabitans gen. nov., and Trinickia gen. nov.: implications for the evolution of diazotrophy and nodulation in the Burkholderiaceae.</title>
        <authorList>
            <person name="Estrada-de los Santos P."/>
            <person name="Palmer M."/>
            <person name="Chavez-Ramirez B."/>
            <person name="Beukes C."/>
            <person name="Steenkamp E.T."/>
            <person name="Hirsch A.M."/>
            <person name="Manyaka P."/>
            <person name="Maluk M."/>
            <person name="Lafos M."/>
            <person name="Crook M."/>
            <person name="Gross E."/>
            <person name="Simon M.F."/>
            <person name="Bueno dos Reis Junior F."/>
            <person name="Poole P.S."/>
            <person name="Venter S.N."/>
            <person name="James E.K."/>
        </authorList>
    </citation>
    <scope>NUCLEOTIDE SEQUENCE [LARGE SCALE GENOMIC DNA]</scope>
    <source>
        <strain evidence="3 4">GIMN1.004</strain>
    </source>
</reference>
<dbReference type="InterPro" id="IPR000468">
    <property type="entry name" value="Barstar"/>
</dbReference>
<accession>A0A2N7VHD0</accession>
<evidence type="ECO:0000313" key="3">
    <source>
        <dbReference type="EMBL" id="PMS16549.1"/>
    </source>
</evidence>
<dbReference type="EMBL" id="PNYA01000024">
    <property type="protein sequence ID" value="PMS16549.1"/>
    <property type="molecule type" value="Genomic_DNA"/>
</dbReference>
<proteinExistence type="inferred from homology"/>
<evidence type="ECO:0000259" key="2">
    <source>
        <dbReference type="Pfam" id="PF01337"/>
    </source>
</evidence>
<organism evidence="3 4">
    <name type="scientific">Trinickia dabaoshanensis</name>
    <dbReference type="NCBI Taxonomy" id="564714"/>
    <lineage>
        <taxon>Bacteria</taxon>
        <taxon>Pseudomonadati</taxon>
        <taxon>Pseudomonadota</taxon>
        <taxon>Betaproteobacteria</taxon>
        <taxon>Burkholderiales</taxon>
        <taxon>Burkholderiaceae</taxon>
        <taxon>Trinickia</taxon>
    </lineage>
</organism>
<dbReference type="RefSeq" id="WP_102647869.1">
    <property type="nucleotide sequence ID" value="NZ_PNYA01000024.1"/>
</dbReference>
<evidence type="ECO:0000313" key="4">
    <source>
        <dbReference type="Proteomes" id="UP000235616"/>
    </source>
</evidence>
<evidence type="ECO:0000256" key="1">
    <source>
        <dbReference type="ARBA" id="ARBA00006845"/>
    </source>
</evidence>
<comment type="similarity">
    <text evidence="1">Belongs to the barstar family.</text>
</comment>
<comment type="caution">
    <text evidence="3">The sequence shown here is derived from an EMBL/GenBank/DDBJ whole genome shotgun (WGS) entry which is preliminary data.</text>
</comment>
<dbReference type="InterPro" id="IPR035905">
    <property type="entry name" value="Barstar-like_sf"/>
</dbReference>
<gene>
    <name evidence="3" type="ORF">C0Z18_23650</name>
</gene>
<dbReference type="AlphaFoldDB" id="A0A2N7VHD0"/>
<dbReference type="Pfam" id="PF01337">
    <property type="entry name" value="Barstar"/>
    <property type="match status" value="1"/>
</dbReference>